<evidence type="ECO:0000256" key="3">
    <source>
        <dbReference type="ARBA" id="ARBA00022723"/>
    </source>
</evidence>
<evidence type="ECO:0000256" key="2">
    <source>
        <dbReference type="ARBA" id="ARBA00022617"/>
    </source>
</evidence>
<dbReference type="InterPro" id="IPR051329">
    <property type="entry name" value="NIR_SIR_4Fe-4S"/>
</dbReference>
<sequence>MTPRGACPSLAAPMPTGDGLLARIPAGSMPPARWIALAEAAALYGNGLLEITARGNLQIRGLRPATAAPFTEAIGEGWPTDPLVTHSPLGGLDPTEHADPRPLAEAIRATAPALPPKFAIAVDGGGALHLDALAADLRLTATATGWLLQDGDTLLPPLPEAEALAALLARLADPTRRGRLPPAPRPSAESLGLHPLRHGLALGIAGTFEASRLAAYAEAAATAGATALTGVPGRALLALGPLDPAPLRAAAHRLDLITVPDDPRRRIAACAGRPACASATIATRPLAEALAPHLPPGRTLHLSGCPKGCAHPARAALTLVGLDGRIGLVPGGTARDRPARMLDAEALPDLIASLQDATAP</sequence>
<dbReference type="PANTHER" id="PTHR32439:SF9">
    <property type="entry name" value="BLR3264 PROTEIN"/>
    <property type="match status" value="1"/>
</dbReference>
<keyword evidence="6" id="KW-0411">Iron-sulfur</keyword>
<dbReference type="SUPFAM" id="SSF56014">
    <property type="entry name" value="Nitrite and sulphite reductase 4Fe-4S domain-like"/>
    <property type="match status" value="2"/>
</dbReference>
<evidence type="ECO:0000313" key="9">
    <source>
        <dbReference type="Proteomes" id="UP000660885"/>
    </source>
</evidence>
<keyword evidence="4" id="KW-0560">Oxidoreductase</keyword>
<keyword evidence="2" id="KW-0349">Heme</keyword>
<organism evidence="8 9">
    <name type="scientific">Belnapia arida</name>
    <dbReference type="NCBI Taxonomy" id="2804533"/>
    <lineage>
        <taxon>Bacteria</taxon>
        <taxon>Pseudomonadati</taxon>
        <taxon>Pseudomonadota</taxon>
        <taxon>Alphaproteobacteria</taxon>
        <taxon>Acetobacterales</taxon>
        <taxon>Roseomonadaceae</taxon>
        <taxon>Belnapia</taxon>
    </lineage>
</organism>
<keyword evidence="3" id="KW-0479">Metal-binding</keyword>
<dbReference type="Gene3D" id="3.30.413.10">
    <property type="entry name" value="Sulfite Reductase Hemoprotein, domain 1"/>
    <property type="match status" value="2"/>
</dbReference>
<dbReference type="InterPro" id="IPR045854">
    <property type="entry name" value="NO2/SO3_Rdtase_4Fe4S_sf"/>
</dbReference>
<evidence type="ECO:0000313" key="8">
    <source>
        <dbReference type="EMBL" id="MBL6078248.1"/>
    </source>
</evidence>
<evidence type="ECO:0000256" key="6">
    <source>
        <dbReference type="ARBA" id="ARBA00023014"/>
    </source>
</evidence>
<dbReference type="InterPro" id="IPR005117">
    <property type="entry name" value="NiRdtase/SiRdtase_haem-b_fer"/>
</dbReference>
<feature type="domain" description="Nitrite/Sulfite reductase ferredoxin-like" evidence="7">
    <location>
        <begin position="22"/>
        <end position="75"/>
    </location>
</feature>
<evidence type="ECO:0000256" key="5">
    <source>
        <dbReference type="ARBA" id="ARBA00023004"/>
    </source>
</evidence>
<proteinExistence type="predicted"/>
<dbReference type="RefSeq" id="WP_202831378.1">
    <property type="nucleotide sequence ID" value="NZ_JAETWB010000002.1"/>
</dbReference>
<accession>A0ABS1U0Q5</accession>
<dbReference type="Gene3D" id="3.90.480.10">
    <property type="entry name" value="Sulfite Reductase Hemoprotein,Domain 2"/>
    <property type="match status" value="1"/>
</dbReference>
<gene>
    <name evidence="8" type="ORF">JMJ56_09550</name>
</gene>
<name>A0ABS1U0Q5_9PROT</name>
<comment type="caution">
    <text evidence="8">The sequence shown here is derived from an EMBL/GenBank/DDBJ whole genome shotgun (WGS) entry which is preliminary data.</text>
</comment>
<dbReference type="SUPFAM" id="SSF55124">
    <property type="entry name" value="Nitrite/Sulfite reductase N-terminal domain-like"/>
    <property type="match status" value="1"/>
</dbReference>
<evidence type="ECO:0000256" key="1">
    <source>
        <dbReference type="ARBA" id="ARBA00022485"/>
    </source>
</evidence>
<reference evidence="8 9" key="1">
    <citation type="submission" date="2021-01" db="EMBL/GenBank/DDBJ databases">
        <title>Belnapia mucosa sp. nov. and Belnapia arida sp. nov., isolated from the Tabernas Desert (Almeria, Spain).</title>
        <authorList>
            <person name="Molina-Menor E."/>
            <person name="Vidal-Verdu A."/>
            <person name="Calonge A."/>
            <person name="Satari L."/>
            <person name="Pereto J."/>
            <person name="Porcar M."/>
        </authorList>
    </citation>
    <scope>NUCLEOTIDE SEQUENCE [LARGE SCALE GENOMIC DNA]</scope>
    <source>
        <strain evidence="8 9">T18</strain>
    </source>
</reference>
<dbReference type="InterPro" id="IPR036136">
    <property type="entry name" value="Nit/Sulf_reduc_fer-like_dom_sf"/>
</dbReference>
<dbReference type="PANTHER" id="PTHR32439">
    <property type="entry name" value="FERREDOXIN--NITRITE REDUCTASE, CHLOROPLASTIC"/>
    <property type="match status" value="1"/>
</dbReference>
<dbReference type="Proteomes" id="UP000660885">
    <property type="component" value="Unassembled WGS sequence"/>
</dbReference>
<dbReference type="Pfam" id="PF03460">
    <property type="entry name" value="NIR_SIR_ferr"/>
    <property type="match status" value="1"/>
</dbReference>
<keyword evidence="5" id="KW-0408">Iron</keyword>
<protein>
    <recommendedName>
        <fullName evidence="7">Nitrite/Sulfite reductase ferredoxin-like domain-containing protein</fullName>
    </recommendedName>
</protein>
<dbReference type="EMBL" id="JAETWB010000002">
    <property type="protein sequence ID" value="MBL6078248.1"/>
    <property type="molecule type" value="Genomic_DNA"/>
</dbReference>
<keyword evidence="1" id="KW-0004">4Fe-4S</keyword>
<evidence type="ECO:0000256" key="4">
    <source>
        <dbReference type="ARBA" id="ARBA00023002"/>
    </source>
</evidence>
<evidence type="ECO:0000259" key="7">
    <source>
        <dbReference type="Pfam" id="PF03460"/>
    </source>
</evidence>
<keyword evidence="9" id="KW-1185">Reference proteome</keyword>